<feature type="domain" description="SnoaL-like" evidence="1">
    <location>
        <begin position="12"/>
        <end position="133"/>
    </location>
</feature>
<organism evidence="2 3">
    <name type="scientific">Corynebacterium glyciniphilum AJ 3170</name>
    <dbReference type="NCBI Taxonomy" id="1404245"/>
    <lineage>
        <taxon>Bacteria</taxon>
        <taxon>Bacillati</taxon>
        <taxon>Actinomycetota</taxon>
        <taxon>Actinomycetes</taxon>
        <taxon>Mycobacteriales</taxon>
        <taxon>Corynebacteriaceae</taxon>
        <taxon>Corynebacterium</taxon>
    </lineage>
</organism>
<keyword evidence="3" id="KW-1185">Reference proteome</keyword>
<evidence type="ECO:0000313" key="3">
    <source>
        <dbReference type="Proteomes" id="UP000023703"/>
    </source>
</evidence>
<dbReference type="SUPFAM" id="SSF54427">
    <property type="entry name" value="NTF2-like"/>
    <property type="match status" value="1"/>
</dbReference>
<sequence length="154" mass="17033">MIDTIERMFSKVGQLYGRQSFAIDEGDASAWARTFAPDGLFVSPSYPDPVSGREALETFARRIYTDSRAAGPLQRHVVTNPMVFRKDDGRWCARAYLSIVATGPDGIPTIVRVTTVEDELRVVGEQVDIARRTVRVDAGTTAGRGDGNDRNRKQ</sequence>
<dbReference type="AlphaFoldDB" id="X5EDG8"/>
<dbReference type="Pfam" id="PF13577">
    <property type="entry name" value="SnoaL_4"/>
    <property type="match status" value="1"/>
</dbReference>
<dbReference type="STRING" id="1404245.CGLY_11080"/>
<proteinExistence type="predicted"/>
<dbReference type="eggNOG" id="COG5517">
    <property type="taxonomic scope" value="Bacteria"/>
</dbReference>
<dbReference type="KEGG" id="cgy:CGLY_11080"/>
<dbReference type="Gene3D" id="3.10.450.50">
    <property type="match status" value="1"/>
</dbReference>
<accession>X5EDG8</accession>
<evidence type="ECO:0000259" key="1">
    <source>
        <dbReference type="Pfam" id="PF13577"/>
    </source>
</evidence>
<dbReference type="CDD" id="cd00531">
    <property type="entry name" value="NTF2_like"/>
    <property type="match status" value="1"/>
</dbReference>
<dbReference type="InterPro" id="IPR037401">
    <property type="entry name" value="SnoaL-like"/>
</dbReference>
<reference evidence="2 3" key="1">
    <citation type="journal article" date="2015" name="Int. J. Syst. Evol. Microbiol.">
        <title>Revisiting Corynebacterium glyciniphilum (ex Kubota et al., 1972) sp. nov., nom. rev., isolated from putrefied banana.</title>
        <authorList>
            <person name="Al-Dilaimi A."/>
            <person name="Bednarz H."/>
            <person name="Lomker A."/>
            <person name="Niehaus K."/>
            <person name="Kalinowski J."/>
            <person name="Ruckert C."/>
        </authorList>
    </citation>
    <scope>NUCLEOTIDE SEQUENCE [LARGE SCALE GENOMIC DNA]</scope>
    <source>
        <strain evidence="2">AJ 3170</strain>
    </source>
</reference>
<dbReference type="HOGENOM" id="CLU_144131_0_0_11"/>
<name>X5EDG8_9CORY</name>
<dbReference type="EMBL" id="CP006842">
    <property type="protein sequence ID" value="AHW64661.1"/>
    <property type="molecule type" value="Genomic_DNA"/>
</dbReference>
<dbReference type="Proteomes" id="UP000023703">
    <property type="component" value="Chromosome"/>
</dbReference>
<gene>
    <name evidence="2" type="ORF">CGLY_11080</name>
</gene>
<dbReference type="RefSeq" id="WP_227590253.1">
    <property type="nucleotide sequence ID" value="NZ_CP006842.1"/>
</dbReference>
<evidence type="ECO:0000313" key="2">
    <source>
        <dbReference type="EMBL" id="AHW64661.1"/>
    </source>
</evidence>
<dbReference type="InterPro" id="IPR032710">
    <property type="entry name" value="NTF2-like_dom_sf"/>
</dbReference>
<protein>
    <recommendedName>
        <fullName evidence="1">SnoaL-like domain-containing protein</fullName>
    </recommendedName>
</protein>